<evidence type="ECO:0000256" key="1">
    <source>
        <dbReference type="SAM" id="MobiDB-lite"/>
    </source>
</evidence>
<accession>A0AAD5L1R0</accession>
<dbReference type="EMBL" id="WJBH02000009">
    <property type="protein sequence ID" value="KAI9553655.1"/>
    <property type="molecule type" value="Genomic_DNA"/>
</dbReference>
<evidence type="ECO:0000313" key="3">
    <source>
        <dbReference type="Proteomes" id="UP000820818"/>
    </source>
</evidence>
<name>A0AAD5L1R0_9CRUS</name>
<dbReference type="Proteomes" id="UP000820818">
    <property type="component" value="Linkage Group LG9"/>
</dbReference>
<evidence type="ECO:0000313" key="2">
    <source>
        <dbReference type="EMBL" id="KAI9553655.1"/>
    </source>
</evidence>
<keyword evidence="3" id="KW-1185">Reference proteome</keyword>
<reference evidence="2 3" key="1">
    <citation type="submission" date="2022-05" db="EMBL/GenBank/DDBJ databases">
        <title>A multi-omics perspective on studying reproductive biology in Daphnia sinensis.</title>
        <authorList>
            <person name="Jia J."/>
        </authorList>
    </citation>
    <scope>NUCLEOTIDE SEQUENCE [LARGE SCALE GENOMIC DNA]</scope>
    <source>
        <strain evidence="2 3">WSL</strain>
    </source>
</reference>
<protein>
    <submittedName>
        <fullName evidence="2">Uncharacterized protein</fullName>
    </submittedName>
</protein>
<organism evidence="2 3">
    <name type="scientific">Daphnia sinensis</name>
    <dbReference type="NCBI Taxonomy" id="1820382"/>
    <lineage>
        <taxon>Eukaryota</taxon>
        <taxon>Metazoa</taxon>
        <taxon>Ecdysozoa</taxon>
        <taxon>Arthropoda</taxon>
        <taxon>Crustacea</taxon>
        <taxon>Branchiopoda</taxon>
        <taxon>Diplostraca</taxon>
        <taxon>Cladocera</taxon>
        <taxon>Anomopoda</taxon>
        <taxon>Daphniidae</taxon>
        <taxon>Daphnia</taxon>
        <taxon>Daphnia similis group</taxon>
    </lineage>
</organism>
<dbReference type="AlphaFoldDB" id="A0AAD5L1R0"/>
<gene>
    <name evidence="2" type="ORF">GHT06_021582</name>
</gene>
<sequence>MQNTYYVCHPTADIKRIVENSALEKASHEICSMSRLLVATSFPNSDTSEQQSENGENDEDELLDENRLSASTAVGQQGVHFQQRHQHQWKKNGARVDGNNCQQHIKPLIKSPQHQLQPHHRLSHSSLTSGCKSMDFCYADER</sequence>
<feature type="compositionally biased region" description="Polar residues" evidence="1">
    <location>
        <begin position="42"/>
        <end position="52"/>
    </location>
</feature>
<feature type="region of interest" description="Disordered" evidence="1">
    <location>
        <begin position="42"/>
        <end position="78"/>
    </location>
</feature>
<comment type="caution">
    <text evidence="2">The sequence shown here is derived from an EMBL/GenBank/DDBJ whole genome shotgun (WGS) entry which is preliminary data.</text>
</comment>
<proteinExistence type="predicted"/>